<protein>
    <recommendedName>
        <fullName evidence="6">Death domain-containing protein</fullName>
    </recommendedName>
</protein>
<feature type="compositionally biased region" description="Polar residues" evidence="1">
    <location>
        <begin position="793"/>
        <end position="812"/>
    </location>
</feature>
<dbReference type="SUPFAM" id="SSF47986">
    <property type="entry name" value="DEATH domain"/>
    <property type="match status" value="1"/>
</dbReference>
<accession>A0ABD0K4T6</accession>
<dbReference type="InterPro" id="IPR000488">
    <property type="entry name" value="Death_dom"/>
</dbReference>
<dbReference type="PROSITE" id="PS50053">
    <property type="entry name" value="UBIQUITIN_2"/>
    <property type="match status" value="1"/>
</dbReference>
<evidence type="ECO:0000259" key="2">
    <source>
        <dbReference type="PROSITE" id="PS50017"/>
    </source>
</evidence>
<dbReference type="Pfam" id="PF00531">
    <property type="entry name" value="Death"/>
    <property type="match status" value="1"/>
</dbReference>
<dbReference type="Pfam" id="PF00240">
    <property type="entry name" value="ubiquitin"/>
    <property type="match status" value="1"/>
</dbReference>
<evidence type="ECO:0000313" key="4">
    <source>
        <dbReference type="EMBL" id="KAK7482082.1"/>
    </source>
</evidence>
<keyword evidence="5" id="KW-1185">Reference proteome</keyword>
<reference evidence="4 5" key="1">
    <citation type="journal article" date="2023" name="Sci. Data">
        <title>Genome assembly of the Korean intertidal mud-creeper Batillaria attramentaria.</title>
        <authorList>
            <person name="Patra A.K."/>
            <person name="Ho P.T."/>
            <person name="Jun S."/>
            <person name="Lee S.J."/>
            <person name="Kim Y."/>
            <person name="Won Y.J."/>
        </authorList>
    </citation>
    <scope>NUCLEOTIDE SEQUENCE [LARGE SCALE GENOMIC DNA]</scope>
    <source>
        <strain evidence="4">Wonlab-2016</strain>
    </source>
</reference>
<dbReference type="PROSITE" id="PS50017">
    <property type="entry name" value="DEATH_DOMAIN"/>
    <property type="match status" value="1"/>
</dbReference>
<gene>
    <name evidence="4" type="ORF">BaRGS_00026666</name>
</gene>
<evidence type="ECO:0000313" key="5">
    <source>
        <dbReference type="Proteomes" id="UP001519460"/>
    </source>
</evidence>
<proteinExistence type="predicted"/>
<dbReference type="InterPro" id="IPR011029">
    <property type="entry name" value="DEATH-like_dom_sf"/>
</dbReference>
<evidence type="ECO:0008006" key="6">
    <source>
        <dbReference type="Google" id="ProtNLM"/>
    </source>
</evidence>
<dbReference type="Gene3D" id="3.10.20.90">
    <property type="entry name" value="Phosphatidylinositol 3-kinase Catalytic Subunit, Chain A, domain 1"/>
    <property type="match status" value="1"/>
</dbReference>
<comment type="caution">
    <text evidence="4">The sequence shown here is derived from an EMBL/GenBank/DDBJ whole genome shotgun (WGS) entry which is preliminary data.</text>
</comment>
<feature type="compositionally biased region" description="Acidic residues" evidence="1">
    <location>
        <begin position="29"/>
        <end position="39"/>
    </location>
</feature>
<name>A0ABD0K4T6_9CAEN</name>
<dbReference type="Proteomes" id="UP001519460">
    <property type="component" value="Unassembled WGS sequence"/>
</dbReference>
<sequence length="1042" mass="116940">MGDQSASGEVEEVQTPSSETTKDESPPEASDDDIGDPELETTCSEIQASQSESQGPVKDSLPESLPVPRWLEDDLEATAAETERDSVFSHAVPPYLHNAGSFYPIDRLSSLSGSAQPHRQRQHNLYIIFDMRKTSGSFVRAQEKTLPVDVTSAAVALNIDRDLIYPSSTRLQGLGMLVLAANRTEKYLLVKTEMDLYCLRINHDTTAEEIWEEVRAMCKLDRKQPHASGLHKDTQTLEDGLCAFSGECRLEPHDLLGLPSMAEIKVHHVRPFTWIVNYRWEQYCDKRYIVKCRNVDSLDEVKRTFLSVFSAVEKVSVDTDLNKVWFTFSDKVLTEKLRHEKCGMDAFRKVFSRYPQDMAIHRPYTIHLATPTSMEVYVHFQPADAILIEVKCKPEGIRALNEETVLPVSPTVSHQQLRLEVSKLVRQDLHSTRIYVGKKKVDDKTDLSKALRSRHCVITVEQKPKINLTIQVVHTPRCSAQETTFTLDIYSYDTVSKVKEEVCKRICVPQHRVDLYFENKLLDDDNTLNQNRLRNKDTIRAVVLTNRILLRVRSTSRRWHEAAVDDCFRSTVADVKAFVRSIEGPQNKEPDGEVVAIFKDKVLVDIAFLGDVGICPDRASTTLVFVKMESMCFTASSSCKGKFAVLQDFGDNTFQYVLAMSDAPVESETARKVDNLLKERRKMTWQQTGTVQGIREFSVAVREEISVHDRTPEPVVLRQQLVSGFISPVTTSNPRSRTADRGRLTPTSPGERGGEVAPSATRGRRSTRSRPSSVRFHTCEPDSDTCPRCTAHPDSSTDTSPATKLRASTSPDGTGVILAVRKSQSACLLGKPSSSPTDRPRSKSCPPLSARKKSQILRNIQLGCGEVQSDSESGYRKDVAFTRYRKNPDGNVTVQHVTKSEMSVPAHLVDLAIEACRSLAKPSTDLQESTGALLPYQSLESFNFGDLTYRYIKECIILQIANRIGTEGTMLVRRLGVTQDVIEKAEGKHPRDIAEQHLFCLRAWCRKEGAKANKHALKEALKNLDRNDLVELVDEIDSQSEG</sequence>
<feature type="region of interest" description="Disordered" evidence="1">
    <location>
        <begin position="727"/>
        <end position="814"/>
    </location>
</feature>
<dbReference type="InterPro" id="IPR029071">
    <property type="entry name" value="Ubiquitin-like_domsf"/>
</dbReference>
<evidence type="ECO:0000259" key="3">
    <source>
        <dbReference type="PROSITE" id="PS50053"/>
    </source>
</evidence>
<feature type="region of interest" description="Disordered" evidence="1">
    <location>
        <begin position="1"/>
        <end position="65"/>
    </location>
</feature>
<feature type="region of interest" description="Disordered" evidence="1">
    <location>
        <begin position="827"/>
        <end position="851"/>
    </location>
</feature>
<dbReference type="EMBL" id="JACVVK020000251">
    <property type="protein sequence ID" value="KAK7482082.1"/>
    <property type="molecule type" value="Genomic_DNA"/>
</dbReference>
<dbReference type="SUPFAM" id="SSF54236">
    <property type="entry name" value="Ubiquitin-like"/>
    <property type="match status" value="1"/>
</dbReference>
<dbReference type="CDD" id="cd17039">
    <property type="entry name" value="Ubl_ubiquitin_like"/>
    <property type="match status" value="1"/>
</dbReference>
<dbReference type="Gene3D" id="1.10.533.10">
    <property type="entry name" value="Death Domain, Fas"/>
    <property type="match status" value="1"/>
</dbReference>
<feature type="compositionally biased region" description="Polar residues" evidence="1">
    <location>
        <begin position="41"/>
        <end position="54"/>
    </location>
</feature>
<feature type="domain" description="Ubiquitin-like" evidence="3">
    <location>
        <begin position="466"/>
        <end position="543"/>
    </location>
</feature>
<feature type="compositionally biased region" description="Polar residues" evidence="1">
    <location>
        <begin position="827"/>
        <end position="837"/>
    </location>
</feature>
<evidence type="ECO:0000256" key="1">
    <source>
        <dbReference type="SAM" id="MobiDB-lite"/>
    </source>
</evidence>
<dbReference type="SMART" id="SM00213">
    <property type="entry name" value="UBQ"/>
    <property type="match status" value="2"/>
</dbReference>
<dbReference type="AlphaFoldDB" id="A0ABD0K4T6"/>
<organism evidence="4 5">
    <name type="scientific">Batillaria attramentaria</name>
    <dbReference type="NCBI Taxonomy" id="370345"/>
    <lineage>
        <taxon>Eukaryota</taxon>
        <taxon>Metazoa</taxon>
        <taxon>Spiralia</taxon>
        <taxon>Lophotrochozoa</taxon>
        <taxon>Mollusca</taxon>
        <taxon>Gastropoda</taxon>
        <taxon>Caenogastropoda</taxon>
        <taxon>Sorbeoconcha</taxon>
        <taxon>Cerithioidea</taxon>
        <taxon>Batillariidae</taxon>
        <taxon>Batillaria</taxon>
    </lineage>
</organism>
<feature type="domain" description="Death" evidence="2">
    <location>
        <begin position="953"/>
        <end position="1037"/>
    </location>
</feature>
<dbReference type="InterPro" id="IPR000626">
    <property type="entry name" value="Ubiquitin-like_dom"/>
</dbReference>